<dbReference type="SUPFAM" id="SSF101898">
    <property type="entry name" value="NHL repeat"/>
    <property type="match status" value="1"/>
</dbReference>
<dbReference type="EMBL" id="CACVKT020005604">
    <property type="protein sequence ID" value="CAC5396134.1"/>
    <property type="molecule type" value="Genomic_DNA"/>
</dbReference>
<accession>A0A6J8CM53</accession>
<keyword evidence="1" id="KW-0863">Zinc-finger</keyword>
<evidence type="ECO:0000256" key="1">
    <source>
        <dbReference type="PROSITE-ProRule" id="PRU00024"/>
    </source>
</evidence>
<dbReference type="SMART" id="SM00336">
    <property type="entry name" value="BBOX"/>
    <property type="match status" value="2"/>
</dbReference>
<dbReference type="InterPro" id="IPR011042">
    <property type="entry name" value="6-blade_b-propeller_TolB-like"/>
</dbReference>
<dbReference type="InterPro" id="IPR047153">
    <property type="entry name" value="TRIM45/56/19-like"/>
</dbReference>
<dbReference type="SUPFAM" id="SSF57845">
    <property type="entry name" value="B-box zinc-binding domain"/>
    <property type="match status" value="1"/>
</dbReference>
<feature type="domain" description="B box-type" evidence="2">
    <location>
        <begin position="14"/>
        <end position="61"/>
    </location>
</feature>
<keyword evidence="1" id="KW-0479">Metal-binding</keyword>
<reference evidence="3 4" key="1">
    <citation type="submission" date="2020-06" db="EMBL/GenBank/DDBJ databases">
        <authorList>
            <person name="Li R."/>
            <person name="Bekaert M."/>
        </authorList>
    </citation>
    <scope>NUCLEOTIDE SEQUENCE [LARGE SCALE GENOMIC DNA]</scope>
    <source>
        <strain evidence="4">wild</strain>
    </source>
</reference>
<keyword evidence="1" id="KW-0862">Zinc</keyword>
<dbReference type="OrthoDB" id="6100630at2759"/>
<dbReference type="Proteomes" id="UP000507470">
    <property type="component" value="Unassembled WGS sequence"/>
</dbReference>
<organism evidence="3 4">
    <name type="scientific">Mytilus coruscus</name>
    <name type="common">Sea mussel</name>
    <dbReference type="NCBI Taxonomy" id="42192"/>
    <lineage>
        <taxon>Eukaryota</taxon>
        <taxon>Metazoa</taxon>
        <taxon>Spiralia</taxon>
        <taxon>Lophotrochozoa</taxon>
        <taxon>Mollusca</taxon>
        <taxon>Bivalvia</taxon>
        <taxon>Autobranchia</taxon>
        <taxon>Pteriomorphia</taxon>
        <taxon>Mytilida</taxon>
        <taxon>Mytiloidea</taxon>
        <taxon>Mytilidae</taxon>
        <taxon>Mytilinae</taxon>
        <taxon>Mytilus</taxon>
    </lineage>
</organism>
<evidence type="ECO:0000259" key="2">
    <source>
        <dbReference type="PROSITE" id="PS50119"/>
    </source>
</evidence>
<gene>
    <name evidence="3" type="ORF">MCOR_30734</name>
</gene>
<evidence type="ECO:0000313" key="4">
    <source>
        <dbReference type="Proteomes" id="UP000507470"/>
    </source>
</evidence>
<protein>
    <recommendedName>
        <fullName evidence="2">B box-type domain-containing protein</fullName>
    </recommendedName>
</protein>
<dbReference type="GO" id="GO:0008270">
    <property type="term" value="F:zinc ion binding"/>
    <property type="evidence" value="ECO:0007669"/>
    <property type="project" value="UniProtKB-KW"/>
</dbReference>
<dbReference type="CDD" id="cd19757">
    <property type="entry name" value="Bbox1"/>
    <property type="match status" value="1"/>
</dbReference>
<sequence length="567" mass="64885">MAYALRPQSVRRAQEQKKCELCETDTKIQYRCVQCQKYMCEKCNKIHLNVQTSDKHEIINLRSYQDIQDTQTFMVTQNIPCDTHEKKVCVKCCLDCFELVCEDCIVETHREHLLEEINEGCDDVIMMTQARLSKDLWFCESESKQLQTLSQMCSLSYDNAKKKIEVREKEIKEAIKIYVNQLRAQVETNKCNVEKQRKTSEKKIRDITEILRDKESQFKKSKESNRADKIIKTIREINNNLPSLDFHPFPHQASDFIPGDITTSVLFGSLQSQPIKMEHSNIDLKVVKSYNTEFKSVDRLLTLDHKTAWISNFHENTLSKINIDDNIRTVKNISALAFDISLIASKDILLSSVDSTNVNLLTTDTGEIKPFLSVSPLIPIGIHVTKYNEIILSVKEVGDSFKLTDKSCRKLIIFGMDGKHKKSYKYDQHKQRLFTFPERITSNVNNDILVIDSKSSHEGRVVVLDKVGHIKWIYQGNLQINSGEKLFNPLDIVSTSVGHVIVCDVFIHALHVLSGQGDVLTCTFMEDQGIIYPWSLDIDTSGQLWVGCESGDSKTCDANLHIVKFSS</sequence>
<evidence type="ECO:0000313" key="3">
    <source>
        <dbReference type="EMBL" id="CAC5396134.1"/>
    </source>
</evidence>
<dbReference type="PROSITE" id="PS50119">
    <property type="entry name" value="ZF_BBOX"/>
    <property type="match status" value="2"/>
</dbReference>
<name>A0A6J8CM53_MYTCO</name>
<dbReference type="AlphaFoldDB" id="A0A6J8CM53"/>
<feature type="domain" description="B box-type" evidence="2">
    <location>
        <begin position="76"/>
        <end position="117"/>
    </location>
</feature>
<dbReference type="GO" id="GO:0061630">
    <property type="term" value="F:ubiquitin protein ligase activity"/>
    <property type="evidence" value="ECO:0007669"/>
    <property type="project" value="TreeGrafter"/>
</dbReference>
<dbReference type="Gene3D" id="3.30.160.60">
    <property type="entry name" value="Classic Zinc Finger"/>
    <property type="match status" value="1"/>
</dbReference>
<dbReference type="PANTHER" id="PTHR25462:SF291">
    <property type="entry name" value="E3 UBIQUITIN-PROTEIN LIGASE TRIM45"/>
    <property type="match status" value="1"/>
</dbReference>
<dbReference type="Gene3D" id="2.120.10.30">
    <property type="entry name" value="TolB, C-terminal domain"/>
    <property type="match status" value="1"/>
</dbReference>
<dbReference type="InterPro" id="IPR000315">
    <property type="entry name" value="Znf_B-box"/>
</dbReference>
<keyword evidence="4" id="KW-1185">Reference proteome</keyword>
<proteinExistence type="predicted"/>
<dbReference type="PANTHER" id="PTHR25462">
    <property type="entry name" value="BONUS, ISOFORM C-RELATED"/>
    <property type="match status" value="1"/>
</dbReference>